<protein>
    <submittedName>
        <fullName evidence="1">Uncharacterized protein</fullName>
    </submittedName>
</protein>
<accession>A0ACC3CFB2</accession>
<reference evidence="1" key="1">
    <citation type="submission" date="2019-11" db="EMBL/GenBank/DDBJ databases">
        <title>Nori genome reveals adaptations in red seaweeds to the harsh intertidal environment.</title>
        <authorList>
            <person name="Wang D."/>
            <person name="Mao Y."/>
        </authorList>
    </citation>
    <scope>NUCLEOTIDE SEQUENCE</scope>
    <source>
        <tissue evidence="1">Gametophyte</tissue>
    </source>
</reference>
<proteinExistence type="predicted"/>
<dbReference type="Proteomes" id="UP000798662">
    <property type="component" value="Chromosome 3"/>
</dbReference>
<sequence length="544" mass="55456">MLRTLTRRVMASPAFAPAGPVLLRGRHRPVLAAGTGGGVGTVSVGGRGRLGGRPAAAAATAAARGRGGRAGRAVGPARLPPTAEADAAAAFAAAGPSCDEEDVCTLPPPPAGVSPASDGAAAATAAGADATTTLPGHPRFLAPTDGVGGTRPNIVDVLRSRGLVDAVTGEGDTLRDAARKPLTVYVGFDPTADSLHLGNLLGILTLAWFARAGHKPVALVGGATGRVGDPSGRSTERPLLDGVAIQRNLDGIAANIRQVLDAQGGAAGEPVVVLNNHDWLGGISFLDFLRDVGKHTRVSGMLAKDSVRTRLASDDGMSFTEFTYQLLQAYDFAYLSDPPHNVRVQAGGSDQWGNITAGTELTRKLRGGRVVHGLVFPLLTRSDGKKVGKSDAGGATWLTASKLSPYEFYQHLRRLAEEVTRLVHGEAGVAAALAATAVAAPGRTGAGADTLTADALEAIAADVPGSVLTRADVVGRTVVDVMAAAGLQSSKGEARRLIKNGGAYVNNAKVPAVDAVVGEADVIDGRLLLLGAGKKNKMLVRVEP</sequence>
<name>A0ACC3CFB2_PYRYE</name>
<organism evidence="1 2">
    <name type="scientific">Pyropia yezoensis</name>
    <name type="common">Susabi-nori</name>
    <name type="synonym">Porphyra yezoensis</name>
    <dbReference type="NCBI Taxonomy" id="2788"/>
    <lineage>
        <taxon>Eukaryota</taxon>
        <taxon>Rhodophyta</taxon>
        <taxon>Bangiophyceae</taxon>
        <taxon>Bangiales</taxon>
        <taxon>Bangiaceae</taxon>
        <taxon>Pyropia</taxon>
    </lineage>
</organism>
<comment type="caution">
    <text evidence="1">The sequence shown here is derived from an EMBL/GenBank/DDBJ whole genome shotgun (WGS) entry which is preliminary data.</text>
</comment>
<dbReference type="EMBL" id="CM020620">
    <property type="protein sequence ID" value="KAK1868625.1"/>
    <property type="molecule type" value="Genomic_DNA"/>
</dbReference>
<evidence type="ECO:0000313" key="2">
    <source>
        <dbReference type="Proteomes" id="UP000798662"/>
    </source>
</evidence>
<gene>
    <name evidence="1" type="ORF">I4F81_011110</name>
</gene>
<keyword evidence="2" id="KW-1185">Reference proteome</keyword>
<evidence type="ECO:0000313" key="1">
    <source>
        <dbReference type="EMBL" id="KAK1868625.1"/>
    </source>
</evidence>